<evidence type="ECO:0000256" key="7">
    <source>
        <dbReference type="ARBA" id="ARBA00048573"/>
    </source>
</evidence>
<name>A0A0L0G023_9EUKA</name>
<evidence type="ECO:0000259" key="10">
    <source>
        <dbReference type="PROSITE" id="PS50862"/>
    </source>
</evidence>
<dbReference type="Pfam" id="PF01336">
    <property type="entry name" value="tRNA_anti-codon"/>
    <property type="match status" value="1"/>
</dbReference>
<dbReference type="PANTHER" id="PTHR42918:SF5">
    <property type="entry name" value="LYSINE--TRNA LIGASE, MITOCHONDRIAL"/>
    <property type="match status" value="1"/>
</dbReference>
<dbReference type="GO" id="GO:0004824">
    <property type="term" value="F:lysine-tRNA ligase activity"/>
    <property type="evidence" value="ECO:0007669"/>
    <property type="project" value="UniProtKB-EC"/>
</dbReference>
<dbReference type="Pfam" id="PF00152">
    <property type="entry name" value="tRNA-synt_2"/>
    <property type="match status" value="1"/>
</dbReference>
<feature type="compositionally biased region" description="Basic residues" evidence="9">
    <location>
        <begin position="558"/>
        <end position="569"/>
    </location>
</feature>
<evidence type="ECO:0000256" key="6">
    <source>
        <dbReference type="ARBA" id="ARBA00030563"/>
    </source>
</evidence>
<keyword evidence="3" id="KW-0547">Nucleotide-binding</keyword>
<dbReference type="Proteomes" id="UP000054560">
    <property type="component" value="Unassembled WGS sequence"/>
</dbReference>
<evidence type="ECO:0000256" key="4">
    <source>
        <dbReference type="ARBA" id="ARBA00022840"/>
    </source>
</evidence>
<dbReference type="NCBIfam" id="NF001756">
    <property type="entry name" value="PRK00484.1"/>
    <property type="match status" value="1"/>
</dbReference>
<dbReference type="InterPro" id="IPR012340">
    <property type="entry name" value="NA-bd_OB-fold"/>
</dbReference>
<dbReference type="Gene3D" id="3.30.930.10">
    <property type="entry name" value="Bira Bifunctional Protein, Domain 2"/>
    <property type="match status" value="1"/>
</dbReference>
<dbReference type="Gene3D" id="2.40.50.140">
    <property type="entry name" value="Nucleic acid-binding proteins"/>
    <property type="match status" value="1"/>
</dbReference>
<dbReference type="RefSeq" id="XP_014156096.1">
    <property type="nucleotide sequence ID" value="XM_014300621.1"/>
</dbReference>
<dbReference type="GO" id="GO:0000049">
    <property type="term" value="F:tRNA binding"/>
    <property type="evidence" value="ECO:0007669"/>
    <property type="project" value="TreeGrafter"/>
</dbReference>
<dbReference type="EC" id="6.1.1.6" evidence="1 8"/>
<dbReference type="eggNOG" id="KOG1885">
    <property type="taxonomic scope" value="Eukaryota"/>
</dbReference>
<protein>
    <recommendedName>
        <fullName evidence="1 8">Lysine--tRNA ligase</fullName>
        <ecNumber evidence="1 8">6.1.1.6</ecNumber>
    </recommendedName>
    <alternativeName>
        <fullName evidence="6 8">Lysyl-tRNA synthetase</fullName>
    </alternativeName>
</protein>
<evidence type="ECO:0000256" key="2">
    <source>
        <dbReference type="ARBA" id="ARBA00022598"/>
    </source>
</evidence>
<keyword evidence="5 11" id="KW-0030">Aminoacyl-tRNA synthetase</keyword>
<dbReference type="GO" id="GO:0005829">
    <property type="term" value="C:cytosol"/>
    <property type="evidence" value="ECO:0007669"/>
    <property type="project" value="TreeGrafter"/>
</dbReference>
<feature type="compositionally biased region" description="Basic and acidic residues" evidence="9">
    <location>
        <begin position="570"/>
        <end position="581"/>
    </location>
</feature>
<evidence type="ECO:0000313" key="11">
    <source>
        <dbReference type="EMBL" id="KNC82194.1"/>
    </source>
</evidence>
<dbReference type="PROSITE" id="PS50862">
    <property type="entry name" value="AA_TRNA_LIGASE_II"/>
    <property type="match status" value="1"/>
</dbReference>
<gene>
    <name evidence="11" type="ORF">SARC_05514</name>
</gene>
<sequence length="581" mass="66670">MLPYALVTEPIHIYIECIDFKNPFVTQNRSPYPIYDAHDHKTLDELQAAFKHLQPGEKLAEETVTTVGRISTRRDGGKNLFFLDLQQDGHSYQAVVNRKNMTRADDFNLFWDLLGRGDVVKVDGVPGRSPKGELSVYAASIEVLSPCLHHLPLSGTLKDTGIRFRQRYLDMMVNPQTIQSIKVRSKMLRYLRDYLDRHRFIEVETPILNDVAGGANARPFITEADSGANKQPYKLRIAPELYLKQLVIGGLDRVYEIGKVFRNEGVDSTHQPEFTTLEFYEAYGDFETLISRTQDIISGLVENITGTLRPNLTLHASQSQLEDDVKQEINFGKPYNRIEVMSELQKHLGPIDLDSPDLLERLMNFCEEHGIQSHLTSTRSHATEANLIDKLIGHFIEPQCVNPTFIIYHPKIQSPLAKERPEEPNTCYRFELFVRGQEICNAYVELNNPVEQRQRFKAQEKDFNFGDSEAQLPDEGFCTALEYGLPPTTGWGMGLDRMLMLLTNNTQIREVQTFPQMKEDKLLWEMPTHSIAKDEKNNNADDWASRTAQPPPGDQHGHQYHTQHQHHLRHTTERHDFNPIV</sequence>
<accession>A0A0L0G023</accession>
<dbReference type="InterPro" id="IPR045864">
    <property type="entry name" value="aa-tRNA-synth_II/BPL/LPL"/>
</dbReference>
<dbReference type="CDD" id="cd04322">
    <property type="entry name" value="LysRS_N"/>
    <property type="match status" value="1"/>
</dbReference>
<feature type="region of interest" description="Disordered" evidence="9">
    <location>
        <begin position="531"/>
        <end position="581"/>
    </location>
</feature>
<dbReference type="OrthoDB" id="21243at2759"/>
<dbReference type="STRING" id="667725.A0A0L0G023"/>
<dbReference type="InterPro" id="IPR004365">
    <property type="entry name" value="NA-bd_OB_tRNA"/>
</dbReference>
<evidence type="ECO:0000256" key="3">
    <source>
        <dbReference type="ARBA" id="ARBA00022741"/>
    </source>
</evidence>
<dbReference type="AlphaFoldDB" id="A0A0L0G023"/>
<dbReference type="NCBIfam" id="TIGR00499">
    <property type="entry name" value="lysS_bact"/>
    <property type="match status" value="1"/>
</dbReference>
<dbReference type="GO" id="GO:0005524">
    <property type="term" value="F:ATP binding"/>
    <property type="evidence" value="ECO:0007669"/>
    <property type="project" value="UniProtKB-KW"/>
</dbReference>
<reference evidence="11 12" key="1">
    <citation type="submission" date="2011-02" db="EMBL/GenBank/DDBJ databases">
        <title>The Genome Sequence of Sphaeroforma arctica JP610.</title>
        <authorList>
            <consortium name="The Broad Institute Genome Sequencing Platform"/>
            <person name="Russ C."/>
            <person name="Cuomo C."/>
            <person name="Young S.K."/>
            <person name="Zeng Q."/>
            <person name="Gargeya S."/>
            <person name="Alvarado L."/>
            <person name="Berlin A."/>
            <person name="Chapman S.B."/>
            <person name="Chen Z."/>
            <person name="Freedman E."/>
            <person name="Gellesch M."/>
            <person name="Goldberg J."/>
            <person name="Griggs A."/>
            <person name="Gujja S."/>
            <person name="Heilman E."/>
            <person name="Heiman D."/>
            <person name="Howarth C."/>
            <person name="Mehta T."/>
            <person name="Neiman D."/>
            <person name="Pearson M."/>
            <person name="Roberts A."/>
            <person name="Saif S."/>
            <person name="Shea T."/>
            <person name="Shenoy N."/>
            <person name="Sisk P."/>
            <person name="Stolte C."/>
            <person name="Sykes S."/>
            <person name="White J."/>
            <person name="Yandava C."/>
            <person name="Burger G."/>
            <person name="Gray M.W."/>
            <person name="Holland P.W.H."/>
            <person name="King N."/>
            <person name="Lang F.B.F."/>
            <person name="Roger A.J."/>
            <person name="Ruiz-Trillo I."/>
            <person name="Haas B."/>
            <person name="Nusbaum C."/>
            <person name="Birren B."/>
        </authorList>
    </citation>
    <scope>NUCLEOTIDE SEQUENCE [LARGE SCALE GENOMIC DNA]</scope>
    <source>
        <strain evidence="11 12">JP610</strain>
    </source>
</reference>
<dbReference type="InterPro" id="IPR018149">
    <property type="entry name" value="Lys-tRNA-synth_II_C"/>
</dbReference>
<organism evidence="11 12">
    <name type="scientific">Sphaeroforma arctica JP610</name>
    <dbReference type="NCBI Taxonomy" id="667725"/>
    <lineage>
        <taxon>Eukaryota</taxon>
        <taxon>Ichthyosporea</taxon>
        <taxon>Ichthyophonida</taxon>
        <taxon>Sphaeroforma</taxon>
    </lineage>
</organism>
<dbReference type="PANTHER" id="PTHR42918">
    <property type="entry name" value="LYSYL-TRNA SYNTHETASE"/>
    <property type="match status" value="1"/>
</dbReference>
<keyword evidence="2" id="KW-0436">Ligase</keyword>
<dbReference type="InterPro" id="IPR002313">
    <property type="entry name" value="Lys-tRNA-ligase_II"/>
</dbReference>
<dbReference type="PRINTS" id="PR00982">
    <property type="entry name" value="TRNASYNTHLYS"/>
</dbReference>
<dbReference type="SUPFAM" id="SSF55681">
    <property type="entry name" value="Class II aaRS and biotin synthetases"/>
    <property type="match status" value="1"/>
</dbReference>
<evidence type="ECO:0000256" key="9">
    <source>
        <dbReference type="SAM" id="MobiDB-lite"/>
    </source>
</evidence>
<dbReference type="GeneID" id="25906018"/>
<dbReference type="InterPro" id="IPR006195">
    <property type="entry name" value="aa-tRNA-synth_II"/>
</dbReference>
<evidence type="ECO:0000313" key="12">
    <source>
        <dbReference type="Proteomes" id="UP000054560"/>
    </source>
</evidence>
<feature type="domain" description="Aminoacyl-transfer RNA synthetases class-II family profile" evidence="10">
    <location>
        <begin position="181"/>
        <end position="515"/>
    </location>
</feature>
<dbReference type="EMBL" id="KQ241950">
    <property type="protein sequence ID" value="KNC82194.1"/>
    <property type="molecule type" value="Genomic_DNA"/>
</dbReference>
<dbReference type="InterPro" id="IPR004364">
    <property type="entry name" value="Aa-tRNA-synt_II"/>
</dbReference>
<evidence type="ECO:0000256" key="1">
    <source>
        <dbReference type="ARBA" id="ARBA00013166"/>
    </source>
</evidence>
<keyword evidence="4" id="KW-0067">ATP-binding</keyword>
<dbReference type="GO" id="GO:0006430">
    <property type="term" value="P:lysyl-tRNA aminoacylation"/>
    <property type="evidence" value="ECO:0007669"/>
    <property type="project" value="InterPro"/>
</dbReference>
<proteinExistence type="predicted"/>
<evidence type="ECO:0000256" key="5">
    <source>
        <dbReference type="ARBA" id="ARBA00023146"/>
    </source>
</evidence>
<evidence type="ECO:0000256" key="8">
    <source>
        <dbReference type="RuleBase" id="RU003748"/>
    </source>
</evidence>
<comment type="catalytic activity">
    <reaction evidence="7 8">
        <text>tRNA(Lys) + L-lysine + ATP = L-lysyl-tRNA(Lys) + AMP + diphosphate</text>
        <dbReference type="Rhea" id="RHEA:20792"/>
        <dbReference type="Rhea" id="RHEA-COMP:9696"/>
        <dbReference type="Rhea" id="RHEA-COMP:9697"/>
        <dbReference type="ChEBI" id="CHEBI:30616"/>
        <dbReference type="ChEBI" id="CHEBI:32551"/>
        <dbReference type="ChEBI" id="CHEBI:33019"/>
        <dbReference type="ChEBI" id="CHEBI:78442"/>
        <dbReference type="ChEBI" id="CHEBI:78529"/>
        <dbReference type="ChEBI" id="CHEBI:456215"/>
        <dbReference type="EC" id="6.1.1.6"/>
    </reaction>
</comment>
<dbReference type="InterPro" id="IPR044136">
    <property type="entry name" value="Lys-tRNA-ligase_II_N"/>
</dbReference>
<dbReference type="SUPFAM" id="SSF50249">
    <property type="entry name" value="Nucleic acid-binding proteins"/>
    <property type="match status" value="1"/>
</dbReference>
<keyword evidence="12" id="KW-1185">Reference proteome</keyword>